<evidence type="ECO:0000313" key="4">
    <source>
        <dbReference type="Proteomes" id="UP001165492"/>
    </source>
</evidence>
<evidence type="ECO:0000256" key="1">
    <source>
        <dbReference type="SAM" id="MobiDB-lite"/>
    </source>
</evidence>
<dbReference type="EMBL" id="JAJHJB010000042">
    <property type="protein sequence ID" value="MCC5467871.1"/>
    <property type="molecule type" value="Genomic_DNA"/>
</dbReference>
<sequence length="133" mass="14700">MRAKKMNQTISVVVILAITLMLAGCSQPQKKPDQSPTAPQPQTNMMNQVDPSSMMHNNPEAMQNAMSAPENRQAMINMMSSSQMRPAMVDMMKDPAMQKAMTDIMADPTMKDTFAAMVKDPRLAPTAREALKQ</sequence>
<feature type="chain" id="PRO_5045207292" evidence="2">
    <location>
        <begin position="24"/>
        <end position="133"/>
    </location>
</feature>
<keyword evidence="4" id="KW-1185">Reference proteome</keyword>
<reference evidence="3" key="1">
    <citation type="submission" date="2021-11" db="EMBL/GenBank/DDBJ databases">
        <title>Description of a new species Pelosinus isolated from the bottom sediments of Lake Baikal.</title>
        <authorList>
            <person name="Zakharyuk A."/>
        </authorList>
    </citation>
    <scope>NUCLEOTIDE SEQUENCE</scope>
    <source>
        <strain evidence="3">Bkl1</strain>
    </source>
</reference>
<keyword evidence="2" id="KW-0732">Signal</keyword>
<dbReference type="Proteomes" id="UP001165492">
    <property type="component" value="Unassembled WGS sequence"/>
</dbReference>
<name>A0ABS8HXH9_9FIRM</name>
<evidence type="ECO:0000313" key="3">
    <source>
        <dbReference type="EMBL" id="MCC5467871.1"/>
    </source>
</evidence>
<organism evidence="3 4">
    <name type="scientific">Pelosinus baikalensis</name>
    <dbReference type="NCBI Taxonomy" id="2892015"/>
    <lineage>
        <taxon>Bacteria</taxon>
        <taxon>Bacillati</taxon>
        <taxon>Bacillota</taxon>
        <taxon>Negativicutes</taxon>
        <taxon>Selenomonadales</taxon>
        <taxon>Sporomusaceae</taxon>
        <taxon>Pelosinus</taxon>
    </lineage>
</organism>
<feature type="signal peptide" evidence="2">
    <location>
        <begin position="1"/>
        <end position="23"/>
    </location>
</feature>
<comment type="caution">
    <text evidence="3">The sequence shown here is derived from an EMBL/GenBank/DDBJ whole genome shotgun (WGS) entry which is preliminary data.</text>
</comment>
<feature type="region of interest" description="Disordered" evidence="1">
    <location>
        <begin position="26"/>
        <end position="66"/>
    </location>
</feature>
<dbReference type="PROSITE" id="PS51257">
    <property type="entry name" value="PROKAR_LIPOPROTEIN"/>
    <property type="match status" value="1"/>
</dbReference>
<proteinExistence type="predicted"/>
<accession>A0ABS8HXH9</accession>
<protein>
    <submittedName>
        <fullName evidence="3">Uncharacterized protein</fullName>
    </submittedName>
</protein>
<gene>
    <name evidence="3" type="ORF">LMF89_21275</name>
</gene>
<dbReference type="RefSeq" id="WP_229536808.1">
    <property type="nucleotide sequence ID" value="NZ_JAJHJB010000042.1"/>
</dbReference>
<evidence type="ECO:0000256" key="2">
    <source>
        <dbReference type="SAM" id="SignalP"/>
    </source>
</evidence>